<sequence>MLVAFSCKNFGSFRDQVVLSMEATNKDEYIDFNSFEYHGKRILKSALLFGPNGSGKTNLFKALKYMQRMVTSSVIDDEISERNDYFRFSQDGDSIPSSFEIVIQDEDITWTYGFEILNGKVIHEWLDKKKHRRTKVFERTGPNWESITLHGAWKKHEDLRERTRENALFLTLSAMFNVTEALRIFHWFADLMIILDEDISPGYTINLMREDEQYKNLVLLFLQNADFGIDDFEYEIQDLEISDAEKKRLLKNSRIPLKTAATEIRLNVRKQVVDVKTLHKVYDSEDRVVGTVSLPFLVYQSSGTIKLFELIGPIIKTLMEGGVLIIDEIDSKLHPLIVRHILNLFHSLDANKGNGQLICNTHNVLLLEEDVRRDQIWFMQKDETGASELYSLAEFKNVRKNDPLLKKYLLGVYGAVPFKDVIKKV</sequence>
<dbReference type="PANTHER" id="PTHR40396:SF1">
    <property type="entry name" value="ATPASE AAA-TYPE CORE DOMAIN-CONTAINING PROTEIN"/>
    <property type="match status" value="1"/>
</dbReference>
<feature type="domain" description="AAA+ ATPase" evidence="1">
    <location>
        <begin position="42"/>
        <end position="383"/>
    </location>
</feature>
<dbReference type="Gene3D" id="3.40.50.300">
    <property type="entry name" value="P-loop containing nucleotide triphosphate hydrolases"/>
    <property type="match status" value="1"/>
</dbReference>
<organism evidence="2 3">
    <name type="scientific">Insulibacter thermoxylanivorax</name>
    <dbReference type="NCBI Taxonomy" id="2749268"/>
    <lineage>
        <taxon>Bacteria</taxon>
        <taxon>Bacillati</taxon>
        <taxon>Bacillota</taxon>
        <taxon>Bacilli</taxon>
        <taxon>Bacillales</taxon>
        <taxon>Paenibacillaceae</taxon>
        <taxon>Insulibacter</taxon>
    </lineage>
</organism>
<dbReference type="InterPro" id="IPR003959">
    <property type="entry name" value="ATPase_AAA_core"/>
</dbReference>
<accession>A0A916QD66</accession>
<protein>
    <submittedName>
        <fullName evidence="2">Transporter</fullName>
    </submittedName>
</protein>
<dbReference type="InterPro" id="IPR027417">
    <property type="entry name" value="P-loop_NTPase"/>
</dbReference>
<dbReference type="SUPFAM" id="SSF52540">
    <property type="entry name" value="P-loop containing nucleoside triphosphate hydrolases"/>
    <property type="match status" value="1"/>
</dbReference>
<evidence type="ECO:0000313" key="3">
    <source>
        <dbReference type="Proteomes" id="UP000654993"/>
    </source>
</evidence>
<dbReference type="InterPro" id="IPR003593">
    <property type="entry name" value="AAA+_ATPase"/>
</dbReference>
<comment type="caution">
    <text evidence="2">The sequence shown here is derived from an EMBL/GenBank/DDBJ whole genome shotgun (WGS) entry which is preliminary data.</text>
</comment>
<dbReference type="GO" id="GO:0005524">
    <property type="term" value="F:ATP binding"/>
    <property type="evidence" value="ECO:0007669"/>
    <property type="project" value="InterPro"/>
</dbReference>
<proteinExistence type="predicted"/>
<evidence type="ECO:0000313" key="2">
    <source>
        <dbReference type="EMBL" id="GFR37198.1"/>
    </source>
</evidence>
<reference evidence="2" key="2">
    <citation type="journal article" date="2021" name="Data Brief">
        <title>Draft genome sequence data of the facultative, thermophilic, xylanolytic bacterium Paenibacillus sp. strain DA-C8.</title>
        <authorList>
            <person name="Chhe C."/>
            <person name="Uke A."/>
            <person name="Baramee S."/>
            <person name="Ungkulpasvich U."/>
            <person name="Tachaapaikoon C."/>
            <person name="Pason P."/>
            <person name="Waeonukul R."/>
            <person name="Ratanakhanokchai K."/>
            <person name="Kosugi A."/>
        </authorList>
    </citation>
    <scope>NUCLEOTIDE SEQUENCE</scope>
    <source>
        <strain evidence="2">DA-C8</strain>
    </source>
</reference>
<dbReference type="PANTHER" id="PTHR40396">
    <property type="entry name" value="ATPASE-LIKE PROTEIN"/>
    <property type="match status" value="1"/>
</dbReference>
<reference evidence="2" key="1">
    <citation type="submission" date="2020-08" db="EMBL/GenBank/DDBJ databases">
        <authorList>
            <person name="Uke A."/>
            <person name="Chhe C."/>
            <person name="Baramee S."/>
            <person name="Kosugi A."/>
        </authorList>
    </citation>
    <scope>NUCLEOTIDE SEQUENCE</scope>
    <source>
        <strain evidence="2">DA-C8</strain>
    </source>
</reference>
<evidence type="ECO:0000259" key="1">
    <source>
        <dbReference type="SMART" id="SM00382"/>
    </source>
</evidence>
<name>A0A916QD66_9BACL</name>
<gene>
    <name evidence="2" type="ORF">PRECH8_04940</name>
</gene>
<dbReference type="AlphaFoldDB" id="A0A916QD66"/>
<dbReference type="SMART" id="SM00382">
    <property type="entry name" value="AAA"/>
    <property type="match status" value="1"/>
</dbReference>
<dbReference type="Proteomes" id="UP000654993">
    <property type="component" value="Unassembled WGS sequence"/>
</dbReference>
<dbReference type="GO" id="GO:0016887">
    <property type="term" value="F:ATP hydrolysis activity"/>
    <property type="evidence" value="ECO:0007669"/>
    <property type="project" value="InterPro"/>
</dbReference>
<keyword evidence="3" id="KW-1185">Reference proteome</keyword>
<dbReference type="RefSeq" id="WP_200965478.1">
    <property type="nucleotide sequence ID" value="NZ_BMAQ01000003.1"/>
</dbReference>
<dbReference type="EMBL" id="BMAQ01000003">
    <property type="protein sequence ID" value="GFR37198.1"/>
    <property type="molecule type" value="Genomic_DNA"/>
</dbReference>
<dbReference type="Pfam" id="PF13304">
    <property type="entry name" value="AAA_21"/>
    <property type="match status" value="1"/>
</dbReference>